<accession>A0A5J5BW76</accession>
<gene>
    <name evidence="2" type="ORF">F0562_020582</name>
</gene>
<protein>
    <submittedName>
        <fullName evidence="2">Uncharacterized protein</fullName>
    </submittedName>
</protein>
<organism evidence="2 3">
    <name type="scientific">Nyssa sinensis</name>
    <dbReference type="NCBI Taxonomy" id="561372"/>
    <lineage>
        <taxon>Eukaryota</taxon>
        <taxon>Viridiplantae</taxon>
        <taxon>Streptophyta</taxon>
        <taxon>Embryophyta</taxon>
        <taxon>Tracheophyta</taxon>
        <taxon>Spermatophyta</taxon>
        <taxon>Magnoliopsida</taxon>
        <taxon>eudicotyledons</taxon>
        <taxon>Gunneridae</taxon>
        <taxon>Pentapetalae</taxon>
        <taxon>asterids</taxon>
        <taxon>Cornales</taxon>
        <taxon>Nyssaceae</taxon>
        <taxon>Nyssa</taxon>
    </lineage>
</organism>
<dbReference type="Proteomes" id="UP000325577">
    <property type="component" value="Linkage Group LG10"/>
</dbReference>
<feature type="compositionally biased region" description="Polar residues" evidence="1">
    <location>
        <begin position="26"/>
        <end position="48"/>
    </location>
</feature>
<feature type="region of interest" description="Disordered" evidence="1">
    <location>
        <begin position="1"/>
        <end position="48"/>
    </location>
</feature>
<evidence type="ECO:0000313" key="2">
    <source>
        <dbReference type="EMBL" id="KAA8545967.1"/>
    </source>
</evidence>
<name>A0A5J5BW76_9ASTE</name>
<proteinExistence type="predicted"/>
<evidence type="ECO:0000313" key="3">
    <source>
        <dbReference type="Proteomes" id="UP000325577"/>
    </source>
</evidence>
<sequence length="81" mass="8820">MRGHRRIIPRDSAADAAKSMVKKSKTGSISVGLNSGEKSFGQRNASLGKSASEKPFDLRKFTVERIWSRVLGDGVLTALMK</sequence>
<reference evidence="2 3" key="1">
    <citation type="submission" date="2019-09" db="EMBL/GenBank/DDBJ databases">
        <title>A chromosome-level genome assembly of the Chinese tupelo Nyssa sinensis.</title>
        <authorList>
            <person name="Yang X."/>
            <person name="Kang M."/>
            <person name="Yang Y."/>
            <person name="Xiong H."/>
            <person name="Wang M."/>
            <person name="Zhang Z."/>
            <person name="Wang Z."/>
            <person name="Wu H."/>
            <person name="Ma T."/>
            <person name="Liu J."/>
            <person name="Xi Z."/>
        </authorList>
    </citation>
    <scope>NUCLEOTIDE SEQUENCE [LARGE SCALE GENOMIC DNA]</scope>
    <source>
        <strain evidence="2">J267</strain>
        <tissue evidence="2">Leaf</tissue>
    </source>
</reference>
<keyword evidence="3" id="KW-1185">Reference proteome</keyword>
<dbReference type="EMBL" id="CM018033">
    <property type="protein sequence ID" value="KAA8545967.1"/>
    <property type="molecule type" value="Genomic_DNA"/>
</dbReference>
<evidence type="ECO:0000256" key="1">
    <source>
        <dbReference type="SAM" id="MobiDB-lite"/>
    </source>
</evidence>
<dbReference type="AlphaFoldDB" id="A0A5J5BW76"/>